<keyword evidence="4" id="KW-1185">Reference proteome</keyword>
<feature type="compositionally biased region" description="Basic residues" evidence="2">
    <location>
        <begin position="1"/>
        <end position="18"/>
    </location>
</feature>
<accession>A0A8J4XY56</accession>
<proteinExistence type="predicted"/>
<evidence type="ECO:0000256" key="1">
    <source>
        <dbReference type="SAM" id="Coils"/>
    </source>
</evidence>
<feature type="region of interest" description="Disordered" evidence="2">
    <location>
        <begin position="1"/>
        <end position="28"/>
    </location>
</feature>
<dbReference type="EMBL" id="JACEEZ010023303">
    <property type="protein sequence ID" value="KAG0711440.1"/>
    <property type="molecule type" value="Genomic_DNA"/>
</dbReference>
<dbReference type="OrthoDB" id="2192888at2759"/>
<gene>
    <name evidence="3" type="primary">RRP12_1</name>
    <name evidence="3" type="ORF">GWK47_020611</name>
</gene>
<evidence type="ECO:0000313" key="3">
    <source>
        <dbReference type="EMBL" id="KAG0711440.1"/>
    </source>
</evidence>
<name>A0A8J4XY56_CHIOP</name>
<protein>
    <submittedName>
        <fullName evidence="3">RRP12-like protein</fullName>
    </submittedName>
</protein>
<dbReference type="Proteomes" id="UP000770661">
    <property type="component" value="Unassembled WGS sequence"/>
</dbReference>
<dbReference type="AlphaFoldDB" id="A0A8J4XY56"/>
<evidence type="ECO:0000313" key="4">
    <source>
        <dbReference type="Proteomes" id="UP000770661"/>
    </source>
</evidence>
<feature type="coiled-coil region" evidence="1">
    <location>
        <begin position="81"/>
        <end position="108"/>
    </location>
</feature>
<organism evidence="3 4">
    <name type="scientific">Chionoecetes opilio</name>
    <name type="common">Atlantic snow crab</name>
    <name type="synonym">Cancer opilio</name>
    <dbReference type="NCBI Taxonomy" id="41210"/>
    <lineage>
        <taxon>Eukaryota</taxon>
        <taxon>Metazoa</taxon>
        <taxon>Ecdysozoa</taxon>
        <taxon>Arthropoda</taxon>
        <taxon>Crustacea</taxon>
        <taxon>Multicrustacea</taxon>
        <taxon>Malacostraca</taxon>
        <taxon>Eumalacostraca</taxon>
        <taxon>Eucarida</taxon>
        <taxon>Decapoda</taxon>
        <taxon>Pleocyemata</taxon>
        <taxon>Brachyura</taxon>
        <taxon>Eubrachyura</taxon>
        <taxon>Majoidea</taxon>
        <taxon>Majidae</taxon>
        <taxon>Chionoecetes</taxon>
    </lineage>
</organism>
<comment type="caution">
    <text evidence="3">The sequence shown here is derived from an EMBL/GenBank/DDBJ whole genome shotgun (WGS) entry which is preliminary data.</text>
</comment>
<sequence>MARMRLKKTSAKGHKWKKGQSCVSNPGLNKHRQAARGCFFQRLDGNSNLTQAALDQHNQALQSGEKNGIRKAKTVATNGDEEKKEKEMTEMERQMKEMEVEEEDLDSGGGKTFNTFATSFSSCTLPAFEK</sequence>
<reference evidence="3" key="1">
    <citation type="submission" date="2020-07" db="EMBL/GenBank/DDBJ databases">
        <title>The High-quality genome of the commercially important snow crab, Chionoecetes opilio.</title>
        <authorList>
            <person name="Jeong J.-H."/>
            <person name="Ryu S."/>
        </authorList>
    </citation>
    <scope>NUCLEOTIDE SEQUENCE</scope>
    <source>
        <strain evidence="3">MADBK_172401_WGS</strain>
        <tissue evidence="3">Digestive gland</tissue>
    </source>
</reference>
<evidence type="ECO:0000256" key="2">
    <source>
        <dbReference type="SAM" id="MobiDB-lite"/>
    </source>
</evidence>
<keyword evidence="1" id="KW-0175">Coiled coil</keyword>